<keyword evidence="1" id="KW-0732">Signal</keyword>
<reference evidence="2 3" key="1">
    <citation type="submission" date="2019-02" db="EMBL/GenBank/DDBJ databases">
        <title>Genome sequencing of the rare red list fungi Antrodiella citrinella (Flaviporus citrinellus).</title>
        <authorList>
            <person name="Buettner E."/>
            <person name="Kellner H."/>
        </authorList>
    </citation>
    <scope>NUCLEOTIDE SEQUENCE [LARGE SCALE GENOMIC DNA]</scope>
    <source>
        <strain evidence="2 3">DSM 108506</strain>
    </source>
</reference>
<gene>
    <name evidence="2" type="ORF">EUX98_g8946</name>
</gene>
<proteinExistence type="predicted"/>
<evidence type="ECO:0000313" key="2">
    <source>
        <dbReference type="EMBL" id="THH18505.1"/>
    </source>
</evidence>
<feature type="chain" id="PRO_5020254344" evidence="1">
    <location>
        <begin position="21"/>
        <end position="90"/>
    </location>
</feature>
<keyword evidence="3" id="KW-1185">Reference proteome</keyword>
<dbReference type="EMBL" id="SGPM01000589">
    <property type="protein sequence ID" value="THH18505.1"/>
    <property type="molecule type" value="Genomic_DNA"/>
</dbReference>
<feature type="signal peptide" evidence="1">
    <location>
        <begin position="1"/>
        <end position="20"/>
    </location>
</feature>
<accession>A0A4S4M0Y7</accession>
<protein>
    <submittedName>
        <fullName evidence="2">Uncharacterized protein</fullName>
    </submittedName>
</protein>
<dbReference type="OrthoDB" id="2803562at2759"/>
<evidence type="ECO:0000256" key="1">
    <source>
        <dbReference type="SAM" id="SignalP"/>
    </source>
</evidence>
<name>A0A4S4M0Y7_9APHY</name>
<dbReference type="AlphaFoldDB" id="A0A4S4M0Y7"/>
<sequence length="90" mass="9935">MLIMAMTAIHAILMCWTSGAYVPVTFNLDTGVALYQDTATFVEGVLDRAGRARAHRLMVNMLDLVRNTPHVDAVDNVVDIDQVDFANMPI</sequence>
<dbReference type="Proteomes" id="UP000308730">
    <property type="component" value="Unassembled WGS sequence"/>
</dbReference>
<evidence type="ECO:0000313" key="3">
    <source>
        <dbReference type="Proteomes" id="UP000308730"/>
    </source>
</evidence>
<comment type="caution">
    <text evidence="2">The sequence shown here is derived from an EMBL/GenBank/DDBJ whole genome shotgun (WGS) entry which is preliminary data.</text>
</comment>
<organism evidence="2 3">
    <name type="scientific">Antrodiella citrinella</name>
    <dbReference type="NCBI Taxonomy" id="2447956"/>
    <lineage>
        <taxon>Eukaryota</taxon>
        <taxon>Fungi</taxon>
        <taxon>Dikarya</taxon>
        <taxon>Basidiomycota</taxon>
        <taxon>Agaricomycotina</taxon>
        <taxon>Agaricomycetes</taxon>
        <taxon>Polyporales</taxon>
        <taxon>Steccherinaceae</taxon>
        <taxon>Antrodiella</taxon>
    </lineage>
</organism>